<feature type="compositionally biased region" description="Polar residues" evidence="2">
    <location>
        <begin position="250"/>
        <end position="260"/>
    </location>
</feature>
<dbReference type="GeneID" id="18925825"/>
<evidence type="ECO:0000256" key="1">
    <source>
        <dbReference type="SAM" id="Coils"/>
    </source>
</evidence>
<feature type="compositionally biased region" description="Low complexity" evidence="2">
    <location>
        <begin position="311"/>
        <end position="324"/>
    </location>
</feature>
<proteinExistence type="predicted"/>
<evidence type="ECO:0000313" key="5">
    <source>
        <dbReference type="Proteomes" id="UP000001072"/>
    </source>
</evidence>
<feature type="region of interest" description="Disordered" evidence="2">
    <location>
        <begin position="614"/>
        <end position="666"/>
    </location>
</feature>
<dbReference type="SMART" id="SM00799">
    <property type="entry name" value="DENN"/>
    <property type="match status" value="1"/>
</dbReference>
<protein>
    <recommendedName>
        <fullName evidence="3">cDENN domain-containing protein</fullName>
    </recommendedName>
</protein>
<feature type="region of interest" description="Disordered" evidence="2">
    <location>
        <begin position="1830"/>
        <end position="1855"/>
    </location>
</feature>
<reference evidence="5" key="1">
    <citation type="journal article" date="2011" name="Proc. Natl. Acad. Sci. U.S.A.">
        <title>Obligate biotrophy features unraveled by the genomic analysis of rust fungi.</title>
        <authorList>
            <person name="Duplessis S."/>
            <person name="Cuomo C.A."/>
            <person name="Lin Y.-C."/>
            <person name="Aerts A."/>
            <person name="Tisserant E."/>
            <person name="Veneault-Fourrey C."/>
            <person name="Joly D.L."/>
            <person name="Hacquard S."/>
            <person name="Amselem J."/>
            <person name="Cantarel B.L."/>
            <person name="Chiu R."/>
            <person name="Coutinho P.M."/>
            <person name="Feau N."/>
            <person name="Field M."/>
            <person name="Frey P."/>
            <person name="Gelhaye E."/>
            <person name="Goldberg J."/>
            <person name="Grabherr M.G."/>
            <person name="Kodira C.D."/>
            <person name="Kohler A."/>
            <person name="Kuees U."/>
            <person name="Lindquist E.A."/>
            <person name="Lucas S.M."/>
            <person name="Mago R."/>
            <person name="Mauceli E."/>
            <person name="Morin E."/>
            <person name="Murat C."/>
            <person name="Pangilinan J.L."/>
            <person name="Park R."/>
            <person name="Pearson M."/>
            <person name="Quesneville H."/>
            <person name="Rouhier N."/>
            <person name="Sakthikumar S."/>
            <person name="Salamov A.A."/>
            <person name="Schmutz J."/>
            <person name="Selles B."/>
            <person name="Shapiro H."/>
            <person name="Tanguay P."/>
            <person name="Tuskan G.A."/>
            <person name="Henrissat B."/>
            <person name="Van de Peer Y."/>
            <person name="Rouze P."/>
            <person name="Ellis J.G."/>
            <person name="Dodds P.N."/>
            <person name="Schein J.E."/>
            <person name="Zhong S."/>
            <person name="Hamelin R.C."/>
            <person name="Grigoriev I.V."/>
            <person name="Szabo L.J."/>
            <person name="Martin F."/>
        </authorList>
    </citation>
    <scope>NUCLEOTIDE SEQUENCE [LARGE SCALE GENOMIC DNA]</scope>
    <source>
        <strain evidence="5">98AG31 / pathotype 3-4-7</strain>
    </source>
</reference>
<feature type="region of interest" description="Disordered" evidence="2">
    <location>
        <begin position="536"/>
        <end position="557"/>
    </location>
</feature>
<dbReference type="HOGENOM" id="CLU_236576_0_0_1"/>
<keyword evidence="5" id="KW-1185">Reference proteome</keyword>
<evidence type="ECO:0000259" key="3">
    <source>
        <dbReference type="SMART" id="SM00799"/>
    </source>
</evidence>
<feature type="region of interest" description="Disordered" evidence="2">
    <location>
        <begin position="405"/>
        <end position="452"/>
    </location>
</feature>
<feature type="region of interest" description="Disordered" evidence="2">
    <location>
        <begin position="1470"/>
        <end position="1562"/>
    </location>
</feature>
<dbReference type="RefSeq" id="XP_007410123.1">
    <property type="nucleotide sequence ID" value="XM_007410061.1"/>
</dbReference>
<feature type="region of interest" description="Disordered" evidence="2">
    <location>
        <begin position="57"/>
        <end position="78"/>
    </location>
</feature>
<dbReference type="OrthoDB" id="6019893at2759"/>
<dbReference type="Gene3D" id="3.40.50.11500">
    <property type="match status" value="1"/>
</dbReference>
<dbReference type="eggNOG" id="ENOG502QW1Q">
    <property type="taxonomic scope" value="Eukaryota"/>
</dbReference>
<feature type="domain" description="cDENN" evidence="3">
    <location>
        <begin position="863"/>
        <end position="1051"/>
    </location>
</feature>
<feature type="compositionally biased region" description="Polar residues" evidence="2">
    <location>
        <begin position="201"/>
        <end position="211"/>
    </location>
</feature>
<name>F4RLX6_MELLP</name>
<accession>F4RLX6</accession>
<feature type="compositionally biased region" description="Polar residues" evidence="2">
    <location>
        <begin position="627"/>
        <end position="647"/>
    </location>
</feature>
<feature type="compositionally biased region" description="Basic residues" evidence="2">
    <location>
        <begin position="1770"/>
        <end position="1789"/>
    </location>
</feature>
<gene>
    <name evidence="4" type="ORF">MELLADRAFT_116486</name>
</gene>
<dbReference type="VEuPathDB" id="FungiDB:MELLADRAFT_116486"/>
<dbReference type="PANTHER" id="PTHR12296">
    <property type="entry name" value="DENN DOMAIN-CONTAINING PROTEIN 4"/>
    <property type="match status" value="1"/>
</dbReference>
<feature type="region of interest" description="Disordered" evidence="2">
    <location>
        <begin position="199"/>
        <end position="222"/>
    </location>
</feature>
<feature type="compositionally biased region" description="Polar residues" evidence="2">
    <location>
        <begin position="330"/>
        <end position="347"/>
    </location>
</feature>
<dbReference type="Pfam" id="PF02141">
    <property type="entry name" value="DENN"/>
    <property type="match status" value="1"/>
</dbReference>
<dbReference type="KEGG" id="mlr:MELLADRAFT_116486"/>
<feature type="compositionally biased region" description="Polar residues" evidence="2">
    <location>
        <begin position="1653"/>
        <end position="1667"/>
    </location>
</feature>
<feature type="compositionally biased region" description="Polar residues" evidence="2">
    <location>
        <begin position="1345"/>
        <end position="1370"/>
    </location>
</feature>
<dbReference type="EMBL" id="GL883107">
    <property type="protein sequence ID" value="EGG06683.1"/>
    <property type="molecule type" value="Genomic_DNA"/>
</dbReference>
<dbReference type="PANTHER" id="PTHR12296:SF31">
    <property type="entry name" value="DENN (AEX-3) DOMAIN PROTEIN (AFU_ORTHOLOGUE AFUA_6G11200)"/>
    <property type="match status" value="1"/>
</dbReference>
<feature type="compositionally biased region" description="Polar residues" evidence="2">
    <location>
        <begin position="148"/>
        <end position="158"/>
    </location>
</feature>
<organism evidence="5">
    <name type="scientific">Melampsora larici-populina (strain 98AG31 / pathotype 3-4-7)</name>
    <name type="common">Poplar leaf rust fungus</name>
    <dbReference type="NCBI Taxonomy" id="747676"/>
    <lineage>
        <taxon>Eukaryota</taxon>
        <taxon>Fungi</taxon>
        <taxon>Dikarya</taxon>
        <taxon>Basidiomycota</taxon>
        <taxon>Pucciniomycotina</taxon>
        <taxon>Pucciniomycetes</taxon>
        <taxon>Pucciniales</taxon>
        <taxon>Melampsoraceae</taxon>
        <taxon>Melampsora</taxon>
    </lineage>
</organism>
<feature type="compositionally biased region" description="Low complexity" evidence="2">
    <location>
        <begin position="1541"/>
        <end position="1556"/>
    </location>
</feature>
<feature type="coiled-coil region" evidence="1">
    <location>
        <begin position="1186"/>
        <end position="1241"/>
    </location>
</feature>
<sequence>MAELQVFPSLDSTTDHQLHHQHSLSIQSSISITDSITDPFHSPQLNPIPNRFNFSTFSKDPQKQQQQQQQDTNFVFPSVKETKLEDYLDHSNEGDEDEDDMNSDELNTIEEAVKITLTNHTLNQSTRSNPSVRSYIPTTNPINPTPILSQDSQFSTKSKPQDRYLNTLKPIKIPPPPTQSKLQTGIEDLSIKFKTYKLKNPKQSGPINRMNSARRSRSRDSLEVHDENLELELEIDGFVDVPPSFTLPKFTTQYQDGGSNRKSRKPSLIFRRQLSGGPNIEGSQKSDRKISSTSSDRSHNHRRRSSSMNDGSLTTTGLGIALTTNDSKSDQVLNSPAFSNTRLTIRPTTRHHSLNRRNSAAPPDRHVSMITSDLGTSSFASDSEAATSRPGTVIFDALSDLPFSSSNPTATHQSRNQIKTRPQLNSTSTVLTSQSNPRPTLNSTSTRTTDSNADIYASADTSFSHLPDSLPSPPLPPMPDFVKKADLHEISHPSLSSSSVRPKLRQSTSQLRLRKLKAQTSRTTLDTMFSSVISPTGGVPTAESCASEGGSTSQPHNSELRTLASLYMVCGLPKDPQCWTLAQPDHLPAHLDSAVPRFWRPEVLGTTLSGQDADLLSSELDKRKTPRASSRTGNGNNPQDSVAQSSSKEQRRPSASIPKLSTQNQLGKEELARVQAKAMKLAFAREVEVIASTIQPASTTHCFSFTIPVQNETITDATGAIGQQWDLGLAAANLSDHHQLNSSNRPKTYYGACLQVWSHADRSRSEAIRRAVEEGSKAKSAAIARAVKAAAAGKRFGARLQRATNSAMGVLPTPDGLAGKNWSVYNSGGETDTDTEGFVSESEWDGPASMLPIASLPGGTPFWLPYCLILISKMPIYDLMSDHLRISWARYHQAIGKHSQQIPCPKPGETVKMPVGGAQSASSSTYFVAKIPGKTDFSNGGLEDVDFTMWPVFKSLSLSNLVSIYELALSPMGRVVFFSRYPAMLNMAVETFRVLLELRGWQGLCQSIVHARDVKIYLEDPGPYLLGMNSQLRPITANAPPEVMIVDIDTNNITCPRPHPQAYSKGQTRMKIERKLEEALGTLGGARGVPSEFHEAFPGGRFRPFSAVEIKDSPSEAERLLPPAEWNWDQTKAVVAFDNILSKVPRKGLARVFRRQAYRHAAQLDASAQHVQEIVRKHTTGFVDRRDMLESKIWKLNRRLAFLMAESMEWKQHFDVFQRFADKLSIESQDLKTRLEVERRDHHKLSGVVSEQKFKQAQLESRLLETEQAWMAAQVELAKAQAIREGLEREKQIMVTEMKSIALGDNDQNILDTVVPRVENSYNPSRHSMLPNDNASLTSKNLRRFSAQTHSPHSQPRASPQLLPPTSSLRGHSPQPVDDLVSSDLLEQLSMQSPSQYAPSPAAHDRLHSLDELSEFDTSSEAESGISAMDERALLSRTAVIETMRSIQGRLEAALRTAGQLDEDELKSYEAGGIDGIGNSRKSYSRKSADSRDSKVIPLSRARRKPTMNENDESSPDSTRDSLLDCSALSRQDSLSTGRPTTANNRVSVSSNSTTSHQYHPITLLKQRNNPRTSAVSLLRPGSSIFDRDRSITTSTDLTTPDHTKLETVIDGNESEGIQESSIESTVSGRLFPEQENHQLVGSPSPNDHRSEYNQSPSKSLSQTPSLRRSGKLSISGGSIRNGFTPTSSHTNINQPVCIRKDSMDSSTGGYESNPKLMMNYSGMIRSSRRRDSSDTEEDEEEITESLVDEDETFMSADEDQEEEEEGQRGKKSLKVLGTHHRHHHHHHTGLVYGTDGSTIAGNGVQDRNEISRASMVGIPLDWKASNNPQHHHQNNVSPMTPSSRGSFISNTSSSTVRKFLRRV</sequence>
<evidence type="ECO:0000313" key="4">
    <source>
        <dbReference type="EMBL" id="EGG06683.1"/>
    </source>
</evidence>
<dbReference type="InParanoid" id="F4RLX6"/>
<dbReference type="InterPro" id="IPR043153">
    <property type="entry name" value="DENN_C"/>
</dbReference>
<dbReference type="GO" id="GO:0032483">
    <property type="term" value="P:regulation of Rab protein signal transduction"/>
    <property type="evidence" value="ECO:0007669"/>
    <property type="project" value="TreeGrafter"/>
</dbReference>
<evidence type="ECO:0000256" key="2">
    <source>
        <dbReference type="SAM" id="MobiDB-lite"/>
    </source>
</evidence>
<dbReference type="Proteomes" id="UP000001072">
    <property type="component" value="Unassembled WGS sequence"/>
</dbReference>
<feature type="region of interest" description="Disordered" evidence="2">
    <location>
        <begin position="250"/>
        <end position="370"/>
    </location>
</feature>
<feature type="compositionally biased region" description="Polar residues" evidence="2">
    <location>
        <begin position="1676"/>
        <end position="1695"/>
    </location>
</feature>
<dbReference type="InterPro" id="IPR001194">
    <property type="entry name" value="cDENN_dom"/>
</dbReference>
<feature type="compositionally biased region" description="Acidic residues" evidence="2">
    <location>
        <begin position="1735"/>
        <end position="1766"/>
    </location>
</feature>
<feature type="region of interest" description="Disordered" evidence="2">
    <location>
        <begin position="1345"/>
        <end position="1379"/>
    </location>
</feature>
<dbReference type="GO" id="GO:0031410">
    <property type="term" value="C:cytoplasmic vesicle"/>
    <property type="evidence" value="ECO:0007669"/>
    <property type="project" value="TreeGrafter"/>
</dbReference>
<keyword evidence="1" id="KW-0175">Coiled coil</keyword>
<feature type="compositionally biased region" description="Polar residues" evidence="2">
    <location>
        <begin position="1529"/>
        <end position="1540"/>
    </location>
</feature>
<feature type="region of interest" description="Disordered" evidence="2">
    <location>
        <begin position="1637"/>
        <end position="1797"/>
    </location>
</feature>
<feature type="region of interest" description="Disordered" evidence="2">
    <location>
        <begin position="140"/>
        <end position="159"/>
    </location>
</feature>
<dbReference type="InterPro" id="IPR051696">
    <property type="entry name" value="DENN_Domain_GEFs"/>
</dbReference>